<evidence type="ECO:0000313" key="1">
    <source>
        <dbReference type="EMBL" id="SVC41332.1"/>
    </source>
</evidence>
<feature type="non-terminal residue" evidence="1">
    <location>
        <position position="1"/>
    </location>
</feature>
<sequence length="48" mass="5240">SSLMMARFGAPSFGIGMPYTQKGIRQSSSSTDDFILEINILRENTAIS</sequence>
<dbReference type="AlphaFoldDB" id="A0A382M1V3"/>
<name>A0A382M1V3_9ZZZZ</name>
<accession>A0A382M1V3</accession>
<proteinExistence type="predicted"/>
<dbReference type="EMBL" id="UINC01089878">
    <property type="protein sequence ID" value="SVC41332.1"/>
    <property type="molecule type" value="Genomic_DNA"/>
</dbReference>
<organism evidence="1">
    <name type="scientific">marine metagenome</name>
    <dbReference type="NCBI Taxonomy" id="408172"/>
    <lineage>
        <taxon>unclassified sequences</taxon>
        <taxon>metagenomes</taxon>
        <taxon>ecological metagenomes</taxon>
    </lineage>
</organism>
<gene>
    <name evidence="1" type="ORF">METZ01_LOCUS294186</name>
</gene>
<protein>
    <submittedName>
        <fullName evidence="1">Uncharacterized protein</fullName>
    </submittedName>
</protein>
<reference evidence="1" key="1">
    <citation type="submission" date="2018-05" db="EMBL/GenBank/DDBJ databases">
        <authorList>
            <person name="Lanie J.A."/>
            <person name="Ng W.-L."/>
            <person name="Kazmierczak K.M."/>
            <person name="Andrzejewski T.M."/>
            <person name="Davidsen T.M."/>
            <person name="Wayne K.J."/>
            <person name="Tettelin H."/>
            <person name="Glass J.I."/>
            <person name="Rusch D."/>
            <person name="Podicherti R."/>
            <person name="Tsui H.-C.T."/>
            <person name="Winkler M.E."/>
        </authorList>
    </citation>
    <scope>NUCLEOTIDE SEQUENCE</scope>
</reference>